<dbReference type="EMBL" id="WWCR01000072">
    <property type="protein sequence ID" value="MYM76169.1"/>
    <property type="molecule type" value="Genomic_DNA"/>
</dbReference>
<evidence type="ECO:0000313" key="2">
    <source>
        <dbReference type="EMBL" id="MYM76169.1"/>
    </source>
</evidence>
<feature type="chain" id="PRO_5030761305" description="Porin" evidence="1">
    <location>
        <begin position="21"/>
        <end position="303"/>
    </location>
</feature>
<feature type="signal peptide" evidence="1">
    <location>
        <begin position="1"/>
        <end position="20"/>
    </location>
</feature>
<dbReference type="Proteomes" id="UP000469734">
    <property type="component" value="Unassembled WGS sequence"/>
</dbReference>
<accession>A0A7X4H8A1</accession>
<protein>
    <recommendedName>
        <fullName evidence="4">Porin</fullName>
    </recommendedName>
</protein>
<dbReference type="AlphaFoldDB" id="A0A7X4H8A1"/>
<proteinExistence type="predicted"/>
<reference evidence="2 3" key="1">
    <citation type="submission" date="2019-12" db="EMBL/GenBank/DDBJ databases">
        <title>Novel species isolated from a subtropical stream in China.</title>
        <authorList>
            <person name="Lu H."/>
        </authorList>
    </citation>
    <scope>NUCLEOTIDE SEQUENCE [LARGE SCALE GENOMIC DNA]</scope>
    <source>
        <strain evidence="2 3">FT134W</strain>
    </source>
</reference>
<evidence type="ECO:0000256" key="1">
    <source>
        <dbReference type="SAM" id="SignalP"/>
    </source>
</evidence>
<evidence type="ECO:0000313" key="3">
    <source>
        <dbReference type="Proteomes" id="UP000469734"/>
    </source>
</evidence>
<name>A0A7X4H8A1_9BURK</name>
<keyword evidence="1" id="KW-0732">Signal</keyword>
<dbReference type="RefSeq" id="WP_161052634.1">
    <property type="nucleotide sequence ID" value="NZ_WWCR01000072.1"/>
</dbReference>
<comment type="caution">
    <text evidence="2">The sequence shown here is derived from an EMBL/GenBank/DDBJ whole genome shotgun (WGS) entry which is preliminary data.</text>
</comment>
<organism evidence="2 3">
    <name type="scientific">Duganella margarita</name>
    <dbReference type="NCBI Taxonomy" id="2692170"/>
    <lineage>
        <taxon>Bacteria</taxon>
        <taxon>Pseudomonadati</taxon>
        <taxon>Pseudomonadota</taxon>
        <taxon>Betaproteobacteria</taxon>
        <taxon>Burkholderiales</taxon>
        <taxon>Oxalobacteraceae</taxon>
        <taxon>Telluria group</taxon>
        <taxon>Duganella</taxon>
    </lineage>
</organism>
<sequence>MNKFSLTLATASLFGADALAADPPTPPSTFSWYEPRASGTLLFDVADRQTALAETLQQAGTRRFSVVSGVPQLHFGALRDNPGLLDPLGPVLNERGKRWLSSADFEKKMGRGTGILTVGILREAGGAPGMQQSMSMMLNTRPTTTFTSLSLGYALTPRSALMAMASYGKTEGIGSPDSLLAQVSSVRTVAYSAGYVRRQWLAENDRLALTLSIPARVRTGTLEYSGAAVNQAPTPAALALGVPTLNLRPTATERDLEFSYTRLFGREGSKGRLTGALMWRVNPGHDANAPVDALMGVRYSYGF</sequence>
<evidence type="ECO:0008006" key="4">
    <source>
        <dbReference type="Google" id="ProtNLM"/>
    </source>
</evidence>
<gene>
    <name evidence="2" type="ORF">GTP56_28810</name>
</gene>